<protein>
    <submittedName>
        <fullName evidence="1">Uncharacterized protein</fullName>
    </submittedName>
</protein>
<reference evidence="1" key="1">
    <citation type="journal article" date="2021" name="PeerJ">
        <title>Extensive microbial diversity within the chicken gut microbiome revealed by metagenomics and culture.</title>
        <authorList>
            <person name="Gilroy R."/>
            <person name="Ravi A."/>
            <person name="Getino M."/>
            <person name="Pursley I."/>
            <person name="Horton D.L."/>
            <person name="Alikhan N.F."/>
            <person name="Baker D."/>
            <person name="Gharbi K."/>
            <person name="Hall N."/>
            <person name="Watson M."/>
            <person name="Adriaenssens E.M."/>
            <person name="Foster-Nyarko E."/>
            <person name="Jarju S."/>
            <person name="Secka A."/>
            <person name="Antonio M."/>
            <person name="Oren A."/>
            <person name="Chaudhuri R.R."/>
            <person name="La Ragione R."/>
            <person name="Hildebrand F."/>
            <person name="Pallen M.J."/>
        </authorList>
    </citation>
    <scope>NUCLEOTIDE SEQUENCE</scope>
    <source>
        <strain evidence="1">G4-2901</strain>
    </source>
</reference>
<dbReference type="Proteomes" id="UP000783796">
    <property type="component" value="Unassembled WGS sequence"/>
</dbReference>
<name>A0A948TDR0_9BACT</name>
<proteinExistence type="predicted"/>
<accession>A0A948TDR0</accession>
<dbReference type="AlphaFoldDB" id="A0A948TDR0"/>
<sequence>GCVGACIAFTLIAPFALFGRHPLFLAFHFTLLAMKGNVEHELGATIAPAQHEGLIPENTLLMYMRENIMVGRF</sequence>
<reference evidence="1" key="2">
    <citation type="submission" date="2021-04" db="EMBL/GenBank/DDBJ databases">
        <authorList>
            <person name="Gilroy R."/>
        </authorList>
    </citation>
    <scope>NUCLEOTIDE SEQUENCE</scope>
    <source>
        <strain evidence="1">G4-2901</strain>
    </source>
</reference>
<dbReference type="EMBL" id="JAHLFW010000101">
    <property type="protein sequence ID" value="MBU3839049.1"/>
    <property type="molecule type" value="Genomic_DNA"/>
</dbReference>
<feature type="non-terminal residue" evidence="1">
    <location>
        <position position="1"/>
    </location>
</feature>
<evidence type="ECO:0000313" key="1">
    <source>
        <dbReference type="EMBL" id="MBU3839049.1"/>
    </source>
</evidence>
<comment type="caution">
    <text evidence="1">The sequence shown here is derived from an EMBL/GenBank/DDBJ whole genome shotgun (WGS) entry which is preliminary data.</text>
</comment>
<evidence type="ECO:0000313" key="2">
    <source>
        <dbReference type="Proteomes" id="UP000783796"/>
    </source>
</evidence>
<organism evidence="1 2">
    <name type="scientific">Candidatus Phocaeicola faecigallinarum</name>
    <dbReference type="NCBI Taxonomy" id="2838732"/>
    <lineage>
        <taxon>Bacteria</taxon>
        <taxon>Pseudomonadati</taxon>
        <taxon>Bacteroidota</taxon>
        <taxon>Bacteroidia</taxon>
        <taxon>Bacteroidales</taxon>
        <taxon>Bacteroidaceae</taxon>
        <taxon>Phocaeicola</taxon>
    </lineage>
</organism>
<gene>
    <name evidence="1" type="ORF">H9777_12220</name>
</gene>